<keyword evidence="3 5" id="KW-0067">ATP-binding</keyword>
<organism evidence="5 6">
    <name type="scientific">Enterocloster lavalensis</name>
    <dbReference type="NCBI Taxonomy" id="460384"/>
    <lineage>
        <taxon>Bacteria</taxon>
        <taxon>Bacillati</taxon>
        <taxon>Bacillota</taxon>
        <taxon>Clostridia</taxon>
        <taxon>Lachnospirales</taxon>
        <taxon>Lachnospiraceae</taxon>
        <taxon>Enterocloster</taxon>
    </lineage>
</organism>
<evidence type="ECO:0000256" key="3">
    <source>
        <dbReference type="ARBA" id="ARBA00022840"/>
    </source>
</evidence>
<dbReference type="GO" id="GO:0015808">
    <property type="term" value="P:L-alanine transport"/>
    <property type="evidence" value="ECO:0007669"/>
    <property type="project" value="TreeGrafter"/>
</dbReference>
<dbReference type="GO" id="GO:0005524">
    <property type="term" value="F:ATP binding"/>
    <property type="evidence" value="ECO:0007669"/>
    <property type="project" value="UniProtKB-KW"/>
</dbReference>
<dbReference type="PROSITE" id="PS50893">
    <property type="entry name" value="ABC_TRANSPORTER_2"/>
    <property type="match status" value="1"/>
</dbReference>
<dbReference type="GO" id="GO:0005886">
    <property type="term" value="C:plasma membrane"/>
    <property type="evidence" value="ECO:0007669"/>
    <property type="project" value="TreeGrafter"/>
</dbReference>
<keyword evidence="6" id="KW-1185">Reference proteome</keyword>
<name>A0A1I0JG90_9FIRM</name>
<accession>A0A1I0JG90</accession>
<dbReference type="Pfam" id="PF00005">
    <property type="entry name" value="ABC_tran"/>
    <property type="match status" value="1"/>
</dbReference>
<dbReference type="GO" id="GO:0005304">
    <property type="term" value="F:L-valine transmembrane transporter activity"/>
    <property type="evidence" value="ECO:0007669"/>
    <property type="project" value="TreeGrafter"/>
</dbReference>
<keyword evidence="2" id="KW-0547">Nucleotide-binding</keyword>
<reference evidence="6" key="1">
    <citation type="submission" date="2016-10" db="EMBL/GenBank/DDBJ databases">
        <authorList>
            <person name="Varghese N."/>
            <person name="Submissions S."/>
        </authorList>
    </citation>
    <scope>NUCLEOTIDE SEQUENCE [LARGE SCALE GENOMIC DNA]</scope>
    <source>
        <strain evidence="6">NLAE-zl-G277</strain>
    </source>
</reference>
<keyword evidence="1" id="KW-0813">Transport</keyword>
<dbReference type="RefSeq" id="WP_092368832.1">
    <property type="nucleotide sequence ID" value="NZ_FOIM01000029.1"/>
</dbReference>
<dbReference type="GO" id="GO:1903805">
    <property type="term" value="P:L-valine import across plasma membrane"/>
    <property type="evidence" value="ECO:0007669"/>
    <property type="project" value="TreeGrafter"/>
</dbReference>
<dbReference type="GeneID" id="93279067"/>
<dbReference type="PANTHER" id="PTHR45772">
    <property type="entry name" value="CONSERVED COMPONENT OF ABC TRANSPORTER FOR NATURAL AMINO ACIDS-RELATED"/>
    <property type="match status" value="1"/>
</dbReference>
<dbReference type="Proteomes" id="UP000198508">
    <property type="component" value="Unassembled WGS sequence"/>
</dbReference>
<protein>
    <submittedName>
        <fullName evidence="5">Amino acid/amide ABC transporter ATP-binding protein 1, HAAT family</fullName>
    </submittedName>
</protein>
<dbReference type="SUPFAM" id="SSF52540">
    <property type="entry name" value="P-loop containing nucleoside triphosphate hydrolases"/>
    <property type="match status" value="1"/>
</dbReference>
<dbReference type="SMART" id="SM00382">
    <property type="entry name" value="AAA"/>
    <property type="match status" value="1"/>
</dbReference>
<dbReference type="InterPro" id="IPR051120">
    <property type="entry name" value="ABC_AA/LPS_Transport"/>
</dbReference>
<dbReference type="EMBL" id="FOIM01000029">
    <property type="protein sequence ID" value="SEU08475.1"/>
    <property type="molecule type" value="Genomic_DNA"/>
</dbReference>
<sequence>MSLLEIQNLSIHFGGVKAVQNVTFSVENGDFIGLIGPNGAGKTTVFNAVTGVIPPTLGDIYFDGQRLNGMRPDRISHLGIARTFQNIRIYPRMTALENVAIGLDSRASYNTVSAMLRLPHVVKRDKEIKQTCLQYLDQVGLIQHRDTEVGSLPYGLQRKVEIARALATGPKLLFLDEPAAGMNTAESLELVDFLRKLHRETGIAIVLIEHHLEVVMEVCRNIQVLNLGQLLASGTPEEIQKNPDVIKAYLGERRKRGGEAN</sequence>
<evidence type="ECO:0000313" key="6">
    <source>
        <dbReference type="Proteomes" id="UP000198508"/>
    </source>
</evidence>
<dbReference type="GO" id="GO:0015192">
    <property type="term" value="F:L-phenylalanine transmembrane transporter activity"/>
    <property type="evidence" value="ECO:0007669"/>
    <property type="project" value="TreeGrafter"/>
</dbReference>
<evidence type="ECO:0000256" key="1">
    <source>
        <dbReference type="ARBA" id="ARBA00022448"/>
    </source>
</evidence>
<dbReference type="GO" id="GO:0016887">
    <property type="term" value="F:ATP hydrolysis activity"/>
    <property type="evidence" value="ECO:0007669"/>
    <property type="project" value="InterPro"/>
</dbReference>
<dbReference type="FunFam" id="3.40.50.300:FF:000421">
    <property type="entry name" value="Branched-chain amino acid ABC transporter ATP-binding protein"/>
    <property type="match status" value="1"/>
</dbReference>
<dbReference type="STRING" id="460384.SAMN05216313_12919"/>
<evidence type="ECO:0000259" key="4">
    <source>
        <dbReference type="PROSITE" id="PS50893"/>
    </source>
</evidence>
<dbReference type="GO" id="GO:1903806">
    <property type="term" value="P:L-isoleucine import across plasma membrane"/>
    <property type="evidence" value="ECO:0007669"/>
    <property type="project" value="TreeGrafter"/>
</dbReference>
<dbReference type="GO" id="GO:0042941">
    <property type="term" value="P:D-alanine transmembrane transport"/>
    <property type="evidence" value="ECO:0007669"/>
    <property type="project" value="TreeGrafter"/>
</dbReference>
<dbReference type="PANTHER" id="PTHR45772:SF7">
    <property type="entry name" value="AMINO ACID ABC TRANSPORTER ATP-BINDING PROTEIN"/>
    <property type="match status" value="1"/>
</dbReference>
<dbReference type="CDD" id="cd03219">
    <property type="entry name" value="ABC_Mj1267_LivG_branched"/>
    <property type="match status" value="1"/>
</dbReference>
<dbReference type="Gene3D" id="3.40.50.300">
    <property type="entry name" value="P-loop containing nucleotide triphosphate hydrolases"/>
    <property type="match status" value="1"/>
</dbReference>
<dbReference type="GO" id="GO:0015188">
    <property type="term" value="F:L-isoleucine transmembrane transporter activity"/>
    <property type="evidence" value="ECO:0007669"/>
    <property type="project" value="TreeGrafter"/>
</dbReference>
<dbReference type="InterPro" id="IPR032823">
    <property type="entry name" value="BCA_ABC_TP_C"/>
</dbReference>
<gene>
    <name evidence="5" type="ORF">SAMN05216313_12919</name>
</gene>
<dbReference type="InterPro" id="IPR027417">
    <property type="entry name" value="P-loop_NTPase"/>
</dbReference>
<dbReference type="InterPro" id="IPR003439">
    <property type="entry name" value="ABC_transporter-like_ATP-bd"/>
</dbReference>
<dbReference type="AlphaFoldDB" id="A0A1I0JG90"/>
<dbReference type="InterPro" id="IPR003593">
    <property type="entry name" value="AAA+_ATPase"/>
</dbReference>
<proteinExistence type="predicted"/>
<dbReference type="Pfam" id="PF12399">
    <property type="entry name" value="BCA_ABC_TP_C"/>
    <property type="match status" value="1"/>
</dbReference>
<evidence type="ECO:0000313" key="5">
    <source>
        <dbReference type="EMBL" id="SEU08475.1"/>
    </source>
</evidence>
<evidence type="ECO:0000256" key="2">
    <source>
        <dbReference type="ARBA" id="ARBA00022741"/>
    </source>
</evidence>
<feature type="domain" description="ABC transporter" evidence="4">
    <location>
        <begin position="4"/>
        <end position="252"/>
    </location>
</feature>